<dbReference type="InterPro" id="IPR041685">
    <property type="entry name" value="AAA_GajA/Old/RecF-like"/>
</dbReference>
<reference evidence="2 3" key="1">
    <citation type="submission" date="2023-02" db="EMBL/GenBank/DDBJ databases">
        <title>Genome sequence of Shewanella metallivivens ER-Te-42B-Light, sp. nov., enriched from sulfide tube worms (Riftia pachyptila) isolated from Explorer Ridge in the Pacific Ocean.</title>
        <authorList>
            <person name="Maltman C."/>
            <person name="Kuzyk S.B."/>
            <person name="Kyndt J.A."/>
            <person name="Yurkov V."/>
        </authorList>
    </citation>
    <scope>NUCLEOTIDE SEQUENCE [LARGE SCALE GENOMIC DNA]</scope>
    <source>
        <strain evidence="2 3">ER-Te-42B-Light</strain>
    </source>
</reference>
<dbReference type="InterPro" id="IPR051396">
    <property type="entry name" value="Bact_Antivir_Def_Nuclease"/>
</dbReference>
<dbReference type="InterPro" id="IPR027417">
    <property type="entry name" value="P-loop_NTPase"/>
</dbReference>
<dbReference type="RefSeq" id="WP_238103734.1">
    <property type="nucleotide sequence ID" value="NZ_JAQQPZ010000002.1"/>
</dbReference>
<dbReference type="PANTHER" id="PTHR43581:SF2">
    <property type="entry name" value="EXCINUCLEASE ATPASE SUBUNIT"/>
    <property type="match status" value="1"/>
</dbReference>
<gene>
    <name evidence="2" type="ORF">PQR79_05110</name>
</gene>
<sequence>MITNFEIENFKSFAGKQSLKFAPITLIFGPNSSGKSSVIQSLMMLKQTMLSKSDSELVPSGDFINLGTYNSLVHGQNIDNKMFFSIEYDSQYEAEEYKLKHGHEMLFANSDYRTISFSYSPINHKPTLTNYGFNCRNKHIEKVDFQLTRVRKGSNGETFALDNSDSLKKSLAKRHKISPKDSSWLDLTDSLGKFFRVSRSLNVPVSTARVESHLVSYTNRVVDDIANVFDQLKYLGPLRSSPKRYYSDEIGNYQKGQGKSNLGNAIFNSTDETKLKLNSFLSDFKIPYEIEAVDLGNINTGQLISIQLKDLRNGATITPKDVGFGIGQVLPIILEAVISKSKLICVEQPEIHLHPRLQAHLADLFIDSVSESQKNQWIIETHSEALMLRIQRRIREGKIPKELVSVLYVDVGNSGSQVTQIELDDDGDFTTDWPEGFFEERLEEVFGG</sequence>
<evidence type="ECO:0000313" key="3">
    <source>
        <dbReference type="Proteomes" id="UP001213691"/>
    </source>
</evidence>
<protein>
    <submittedName>
        <fullName evidence="2">DUF3696 domain-containing protein</fullName>
    </submittedName>
</protein>
<dbReference type="Proteomes" id="UP001213691">
    <property type="component" value="Unassembled WGS sequence"/>
</dbReference>
<evidence type="ECO:0000259" key="1">
    <source>
        <dbReference type="Pfam" id="PF13175"/>
    </source>
</evidence>
<organism evidence="2 3">
    <name type="scientific">Shewanella metallivivens</name>
    <dbReference type="NCBI Taxonomy" id="2872342"/>
    <lineage>
        <taxon>Bacteria</taxon>
        <taxon>Pseudomonadati</taxon>
        <taxon>Pseudomonadota</taxon>
        <taxon>Gammaproteobacteria</taxon>
        <taxon>Alteromonadales</taxon>
        <taxon>Shewanellaceae</taxon>
        <taxon>Shewanella</taxon>
    </lineage>
</organism>
<dbReference type="InterPro" id="IPR014592">
    <property type="entry name" value="P-loop_UCP034888"/>
</dbReference>
<comment type="caution">
    <text evidence="2">The sequence shown here is derived from an EMBL/GenBank/DDBJ whole genome shotgun (WGS) entry which is preliminary data.</text>
</comment>
<dbReference type="Gene3D" id="3.40.50.300">
    <property type="entry name" value="P-loop containing nucleotide triphosphate hydrolases"/>
    <property type="match status" value="1"/>
</dbReference>
<name>A0ABT5TIT3_9GAMM</name>
<dbReference type="PIRSF" id="PIRSF034888">
    <property type="entry name" value="P-loop_UCP034888"/>
    <property type="match status" value="1"/>
</dbReference>
<dbReference type="SUPFAM" id="SSF52540">
    <property type="entry name" value="P-loop containing nucleoside triphosphate hydrolases"/>
    <property type="match status" value="1"/>
</dbReference>
<evidence type="ECO:0000313" key="2">
    <source>
        <dbReference type="EMBL" id="MDD8058508.1"/>
    </source>
</evidence>
<dbReference type="EMBL" id="JAQQPZ010000002">
    <property type="protein sequence ID" value="MDD8058508.1"/>
    <property type="molecule type" value="Genomic_DNA"/>
</dbReference>
<keyword evidence="3" id="KW-1185">Reference proteome</keyword>
<dbReference type="Pfam" id="PF13175">
    <property type="entry name" value="AAA_15"/>
    <property type="match status" value="1"/>
</dbReference>
<feature type="domain" description="Endonuclease GajA/Old nuclease/RecF-like AAA" evidence="1">
    <location>
        <begin position="1"/>
        <end position="385"/>
    </location>
</feature>
<accession>A0ABT5TIT3</accession>
<dbReference type="PANTHER" id="PTHR43581">
    <property type="entry name" value="ATP/GTP PHOSPHATASE"/>
    <property type="match status" value="1"/>
</dbReference>
<proteinExistence type="predicted"/>